<evidence type="ECO:0000256" key="8">
    <source>
        <dbReference type="PROSITE-ProRule" id="PRU00221"/>
    </source>
</evidence>
<evidence type="ECO:0000313" key="13">
    <source>
        <dbReference type="Proteomes" id="UP000019118"/>
    </source>
</evidence>
<name>N6THM1_DENPD</name>
<dbReference type="InterPro" id="IPR011047">
    <property type="entry name" value="Quinoprotein_ADH-like_sf"/>
</dbReference>
<evidence type="ECO:0000256" key="5">
    <source>
        <dbReference type="ARBA" id="ARBA00023242"/>
    </source>
</evidence>
<dbReference type="InterPro" id="IPR036322">
    <property type="entry name" value="WD40_repeat_dom_sf"/>
</dbReference>
<reference evidence="12" key="2">
    <citation type="submission" date="2024-08" db="UniProtKB">
        <authorList>
            <consortium name="EnsemblMetazoa"/>
        </authorList>
    </citation>
    <scope>IDENTIFICATION</scope>
</reference>
<accession>N6THM1</accession>
<evidence type="ECO:0000256" key="1">
    <source>
        <dbReference type="ARBA" id="ARBA00004123"/>
    </source>
</evidence>
<evidence type="ECO:0000256" key="4">
    <source>
        <dbReference type="ARBA" id="ARBA00022737"/>
    </source>
</evidence>
<keyword evidence="5" id="KW-0539">Nucleus</keyword>
<feature type="non-terminal residue" evidence="9">
    <location>
        <position position="1"/>
    </location>
</feature>
<dbReference type="PROSITE" id="PS50294">
    <property type="entry name" value="WD_REPEATS_REGION"/>
    <property type="match status" value="1"/>
</dbReference>
<keyword evidence="4" id="KW-0677">Repeat</keyword>
<organism evidence="9">
    <name type="scientific">Dendroctonus ponderosae</name>
    <name type="common">Mountain pine beetle</name>
    <dbReference type="NCBI Taxonomy" id="77166"/>
    <lineage>
        <taxon>Eukaryota</taxon>
        <taxon>Metazoa</taxon>
        <taxon>Ecdysozoa</taxon>
        <taxon>Arthropoda</taxon>
        <taxon>Hexapoda</taxon>
        <taxon>Insecta</taxon>
        <taxon>Pterygota</taxon>
        <taxon>Neoptera</taxon>
        <taxon>Endopterygota</taxon>
        <taxon>Coleoptera</taxon>
        <taxon>Polyphaga</taxon>
        <taxon>Cucujiformia</taxon>
        <taxon>Curculionidae</taxon>
        <taxon>Scolytinae</taxon>
        <taxon>Dendroctonus</taxon>
    </lineage>
</organism>
<dbReference type="InterPro" id="IPR001680">
    <property type="entry name" value="WD40_rpt"/>
</dbReference>
<evidence type="ECO:0000256" key="7">
    <source>
        <dbReference type="ARBA" id="ARBA00093542"/>
    </source>
</evidence>
<dbReference type="SUPFAM" id="SSF50998">
    <property type="entry name" value="Quinoprotein alcohol dehydrogenase-like"/>
    <property type="match status" value="1"/>
</dbReference>
<dbReference type="AlphaFoldDB" id="N6THM1"/>
<dbReference type="Proteomes" id="UP000019118">
    <property type="component" value="Unassembled WGS sequence"/>
</dbReference>
<dbReference type="GO" id="GO:0043527">
    <property type="term" value="C:tRNA methyltransferase complex"/>
    <property type="evidence" value="ECO:0007669"/>
    <property type="project" value="TreeGrafter"/>
</dbReference>
<evidence type="ECO:0000313" key="11">
    <source>
        <dbReference type="EMBL" id="ERL88872.1"/>
    </source>
</evidence>
<evidence type="ECO:0000313" key="10">
    <source>
        <dbReference type="EMBL" id="ERL84366.1"/>
    </source>
</evidence>
<comment type="function">
    <text evidence="6">Required for the Mettl1-dependent formation of N(7)-methylguanine at position 46 (m7G46) in tRNA. In the Mettl1-wuho methyltransferase complex, it is required to stabilize and induce conformational changes of the catalytic subunit. Required for binding of nanos mRNA and repression of translation by the mei-P26-bgcn-bam-sxl complex. May cooperate with mei-P26 and nanos to derepress the BMP signaling pathway. May cooperate with mei-P26 to suppress expression of a subset of microRNAs. May cooperate with mei-P26 to regulate bam expression levels in germline cells during gametogenesis. Required to promote mitosis to meiosis transition during gametogenesis. May regulate germline cell division in part by regulating ribosome biogenesis.</text>
</comment>
<dbReference type="GO" id="GO:0005829">
    <property type="term" value="C:cytosol"/>
    <property type="evidence" value="ECO:0007669"/>
    <property type="project" value="TreeGrafter"/>
</dbReference>
<dbReference type="EnsemblMetazoa" id="XM_019899957.1">
    <property type="protein sequence ID" value="XP_019755516.1"/>
    <property type="gene ID" value="LOC109534327"/>
</dbReference>
<dbReference type="OrthoDB" id="371245at2759"/>
<dbReference type="SMART" id="SM00320">
    <property type="entry name" value="WD40"/>
    <property type="match status" value="3"/>
</dbReference>
<dbReference type="KEGG" id="dpa:109534327"/>
<evidence type="ECO:0000256" key="2">
    <source>
        <dbReference type="ARBA" id="ARBA00022574"/>
    </source>
</evidence>
<evidence type="ECO:0000313" key="14">
    <source>
        <dbReference type="Proteomes" id="UP000030742"/>
    </source>
</evidence>
<feature type="repeat" description="WD" evidence="8">
    <location>
        <begin position="181"/>
        <end position="222"/>
    </location>
</feature>
<dbReference type="Pfam" id="PF00400">
    <property type="entry name" value="WD40"/>
    <property type="match status" value="1"/>
</dbReference>
<dbReference type="Gene3D" id="2.130.10.10">
    <property type="entry name" value="YVTN repeat-like/Quinoprotein amine dehydrogenase"/>
    <property type="match status" value="1"/>
</dbReference>
<protein>
    <submittedName>
        <fullName evidence="9 12">Uncharacterized protein</fullName>
    </submittedName>
</protein>
<dbReference type="HOGENOM" id="CLU_054270_1_0_1"/>
<reference evidence="13 14" key="1">
    <citation type="journal article" date="2013" name="Genome Biol.">
        <title>Draft genome of the mountain pine beetle, Dendroctonus ponderosae Hopkins, a major forest pest.</title>
        <authorList>
            <person name="Keeling C.I."/>
            <person name="Yuen M.M."/>
            <person name="Liao N.Y."/>
            <person name="Docking T.R."/>
            <person name="Chan S.K."/>
            <person name="Taylor G.A."/>
            <person name="Palmquist D.L."/>
            <person name="Jackman S.D."/>
            <person name="Nguyen A."/>
            <person name="Li M."/>
            <person name="Henderson H."/>
            <person name="Janes J.K."/>
            <person name="Zhao Y."/>
            <person name="Pandoh P."/>
            <person name="Moore R."/>
            <person name="Sperling F.A."/>
            <person name="Huber D.P."/>
            <person name="Birol I."/>
            <person name="Jones S.J."/>
            <person name="Bohlmann J."/>
        </authorList>
    </citation>
    <scope>NUCLEOTIDE SEQUENCE</scope>
</reference>
<evidence type="ECO:0000256" key="6">
    <source>
        <dbReference type="ARBA" id="ARBA00093337"/>
    </source>
</evidence>
<dbReference type="EMBL" id="KB632107">
    <property type="protein sequence ID" value="ERL88872.1"/>
    <property type="molecule type" value="Genomic_DNA"/>
</dbReference>
<dbReference type="Proteomes" id="UP000030742">
    <property type="component" value="Unassembled WGS sequence"/>
</dbReference>
<dbReference type="InterPro" id="IPR028884">
    <property type="entry name" value="Trm82"/>
</dbReference>
<keyword evidence="13" id="KW-1185">Reference proteome</keyword>
<comment type="subcellular location">
    <subcellularLocation>
        <location evidence="1">Nucleus</location>
    </subcellularLocation>
</comment>
<dbReference type="EMBL" id="KB631539">
    <property type="protein sequence ID" value="ERL84366.1"/>
    <property type="molecule type" value="Genomic_DNA"/>
</dbReference>
<dbReference type="PROSITE" id="PS50082">
    <property type="entry name" value="WD_REPEATS_2"/>
    <property type="match status" value="1"/>
</dbReference>
<dbReference type="SUPFAM" id="SSF50978">
    <property type="entry name" value="WD40 repeat-like"/>
    <property type="match status" value="1"/>
</dbReference>
<dbReference type="InterPro" id="IPR015943">
    <property type="entry name" value="WD40/YVTN_repeat-like_dom_sf"/>
</dbReference>
<dbReference type="HAMAP" id="MF_03056">
    <property type="entry name" value="TRM82"/>
    <property type="match status" value="1"/>
</dbReference>
<proteinExistence type="inferred from homology"/>
<dbReference type="EMBL" id="KB740635">
    <property type="protein sequence ID" value="ENN79919.1"/>
    <property type="molecule type" value="Genomic_DNA"/>
</dbReference>
<dbReference type="GO" id="GO:0036265">
    <property type="term" value="P:RNA (guanine-N7)-methylation"/>
    <property type="evidence" value="ECO:0007669"/>
    <property type="project" value="InterPro"/>
</dbReference>
<evidence type="ECO:0000313" key="9">
    <source>
        <dbReference type="EMBL" id="ENN79919.1"/>
    </source>
</evidence>
<keyword evidence="3" id="KW-0819">tRNA processing</keyword>
<evidence type="ECO:0000256" key="3">
    <source>
        <dbReference type="ARBA" id="ARBA00022694"/>
    </source>
</evidence>
<keyword evidence="2 8" id="KW-0853">WD repeat</keyword>
<gene>
    <name evidence="12" type="primary">109534327</name>
    <name evidence="10" type="ORF">D910_01791</name>
    <name evidence="11" type="ORF">D910_06254</name>
    <name evidence="9" type="ORF">YQE_03738</name>
</gene>
<dbReference type="PANTHER" id="PTHR16288:SF0">
    <property type="entry name" value="TRNA (GUANINE-N(7)-)-METHYLTRANSFERASE NON-CATALYTIC SUBUNIT WDR4"/>
    <property type="match status" value="1"/>
</dbReference>
<dbReference type="GO" id="GO:0006400">
    <property type="term" value="P:tRNA modification"/>
    <property type="evidence" value="ECO:0007669"/>
    <property type="project" value="TreeGrafter"/>
</dbReference>
<dbReference type="PANTHER" id="PTHR16288">
    <property type="entry name" value="WD40 REPEAT PROTEIN 4"/>
    <property type="match status" value="1"/>
</dbReference>
<comment type="subunit">
    <text evidence="7">Forms a heterodimer with the catalytic subunit Mettl1. Interacts with mei-P26 and weakly interacts with bgcn; required for the function or formation of the mei-P26-bgcn-bam-sxl complex. Interacts with nanos; may be involved in mei-P26-dependent derepression of the BMP signaling pathway. Interacts with Myc; the interaction may be mediated by mei-P26 and may be involved in the regulation of ribosome biogenesis.</text>
</comment>
<evidence type="ECO:0000313" key="12">
    <source>
        <dbReference type="EnsemblMetazoa" id="XP_019755516.1"/>
    </source>
</evidence>
<sequence length="378" mass="42471">MFIIQEDLQTADRFKLVTSALDRLVVIDAQANSQCIDLPKLPAAEQDDKVGQIKPTEAVINRITCMESSRDQQYIAVTTESKQLVVFGAHFGVVKNLILARAPSKVCFTPTNDVLVADRTGDVYLYKIADESNQPQLLLGHLSVILDMLVTTCGQYVITCDRDEKIRVSRYPNSYNIATFCLGHTEFVTSLALLTNPNVLLSASGDGTVRMWHYSEGKQISIINTAGLVDGLTMEKFGSQMDLEKVDVTALPVTSMKVSEQNGLVTLAISLYSIPKLYLYSIKTPSLEHSLKHTVDLYANIVSYWLTSRLYVLSDKFEVYQVDADTLRAVDAKTTQNRLVEYKAAFVSNDCDVTAWYKRKFDNVQEYMERKKLRLESK</sequence>
<dbReference type="STRING" id="77166.N6THM1"/>
<dbReference type="GO" id="GO:0005634">
    <property type="term" value="C:nucleus"/>
    <property type="evidence" value="ECO:0007669"/>
    <property type="project" value="UniProtKB-SubCell"/>
</dbReference>